<organism evidence="6 7">
    <name type="scientific">Belnapia mucosa</name>
    <dbReference type="NCBI Taxonomy" id="2804532"/>
    <lineage>
        <taxon>Bacteria</taxon>
        <taxon>Pseudomonadati</taxon>
        <taxon>Pseudomonadota</taxon>
        <taxon>Alphaproteobacteria</taxon>
        <taxon>Acetobacterales</taxon>
        <taxon>Roseomonadaceae</taxon>
        <taxon>Belnapia</taxon>
    </lineage>
</organism>
<dbReference type="InterPro" id="IPR036866">
    <property type="entry name" value="RibonucZ/Hydroxyglut_hydro"/>
</dbReference>
<dbReference type="PANTHER" id="PTHR42978">
    <property type="entry name" value="QUORUM-QUENCHING LACTONASE YTNP-RELATED-RELATED"/>
    <property type="match status" value="1"/>
</dbReference>
<evidence type="ECO:0000256" key="3">
    <source>
        <dbReference type="ARBA" id="ARBA00022801"/>
    </source>
</evidence>
<dbReference type="InterPro" id="IPR001279">
    <property type="entry name" value="Metallo-B-lactamas"/>
</dbReference>
<proteinExistence type="inferred from homology"/>
<reference evidence="6 7" key="1">
    <citation type="submission" date="2021-01" db="EMBL/GenBank/DDBJ databases">
        <title>Belnapia mucosa sp. nov. and Belnapia arida sp. nov., isolated from the Tabernas Desert (Almeria, Spain).</title>
        <authorList>
            <person name="Molina-Menor E."/>
            <person name="Vidal-Verdu A."/>
            <person name="Calonge A."/>
            <person name="Satari L."/>
            <person name="Pereto Magraner J."/>
            <person name="Porcar Miralles M."/>
        </authorList>
    </citation>
    <scope>NUCLEOTIDE SEQUENCE [LARGE SCALE GENOMIC DNA]</scope>
    <source>
        <strain evidence="6 7">T6</strain>
    </source>
</reference>
<evidence type="ECO:0000256" key="4">
    <source>
        <dbReference type="ARBA" id="ARBA00022833"/>
    </source>
</evidence>
<dbReference type="SUPFAM" id="SSF56281">
    <property type="entry name" value="Metallo-hydrolase/oxidoreductase"/>
    <property type="match status" value="1"/>
</dbReference>
<evidence type="ECO:0000313" key="6">
    <source>
        <dbReference type="EMBL" id="MBL6454696.1"/>
    </source>
</evidence>
<dbReference type="PANTHER" id="PTHR42978:SF6">
    <property type="entry name" value="QUORUM-QUENCHING LACTONASE YTNP-RELATED"/>
    <property type="match status" value="1"/>
</dbReference>
<evidence type="ECO:0000256" key="2">
    <source>
        <dbReference type="ARBA" id="ARBA00022723"/>
    </source>
</evidence>
<dbReference type="CDD" id="cd07720">
    <property type="entry name" value="OPHC2-like_MBL-fold"/>
    <property type="match status" value="1"/>
</dbReference>
<comment type="caution">
    <text evidence="6">The sequence shown here is derived from an EMBL/GenBank/DDBJ whole genome shotgun (WGS) entry which is preliminary data.</text>
</comment>
<dbReference type="Proteomes" id="UP000606490">
    <property type="component" value="Unassembled WGS sequence"/>
</dbReference>
<comment type="similarity">
    <text evidence="1">Belongs to the metallo-beta-lactamase superfamily.</text>
</comment>
<evidence type="ECO:0000259" key="5">
    <source>
        <dbReference type="SMART" id="SM00849"/>
    </source>
</evidence>
<gene>
    <name evidence="6" type="ORF">JMJ55_05125</name>
</gene>
<evidence type="ECO:0000256" key="1">
    <source>
        <dbReference type="ARBA" id="ARBA00007749"/>
    </source>
</evidence>
<name>A0ABS1UZ14_9PROT</name>
<evidence type="ECO:0000313" key="7">
    <source>
        <dbReference type="Proteomes" id="UP000606490"/>
    </source>
</evidence>
<dbReference type="RefSeq" id="WP_202824443.1">
    <property type="nucleotide sequence ID" value="NZ_JAEUXJ010000002.1"/>
</dbReference>
<keyword evidence="4" id="KW-0862">Zinc</keyword>
<keyword evidence="2" id="KW-0479">Metal-binding</keyword>
<feature type="domain" description="Metallo-beta-lactamase" evidence="5">
    <location>
        <begin position="59"/>
        <end position="262"/>
    </location>
</feature>
<protein>
    <submittedName>
        <fullName evidence="6">MBL fold metallo-hydrolase</fullName>
    </submittedName>
</protein>
<dbReference type="Gene3D" id="3.60.15.10">
    <property type="entry name" value="Ribonuclease Z/Hydroxyacylglutathione hydrolase-like"/>
    <property type="match status" value="1"/>
</dbReference>
<dbReference type="SMART" id="SM00849">
    <property type="entry name" value="Lactamase_B"/>
    <property type="match status" value="1"/>
</dbReference>
<accession>A0ABS1UZ14</accession>
<dbReference type="Pfam" id="PF00753">
    <property type="entry name" value="Lactamase_B"/>
    <property type="match status" value="1"/>
</dbReference>
<dbReference type="InterPro" id="IPR051013">
    <property type="entry name" value="MBL_superfamily_lactonases"/>
</dbReference>
<dbReference type="EMBL" id="JAEUXJ010000002">
    <property type="protein sequence ID" value="MBL6454696.1"/>
    <property type="molecule type" value="Genomic_DNA"/>
</dbReference>
<keyword evidence="3" id="KW-0378">Hydrolase</keyword>
<sequence length="289" mass="31276">MPPQEQVPAVYHRRVGDIIVTAIGDGHLDGSMAVIQNIPPEEAAQMLRDAFRPVPRRTAVNTFLIHSGGRTALVDTGCGTGLAASAGKLFQNLKAAGVAPEAIDTVLLTHMHPDHSNGLAEGGRALFPEAELVLHEAELRFWHDDSAMARADESSRQRNFQAARDQAAPYRDRTRTFQGGEVFPGVTAMPFPGHTPGHTGYLVASGAETLLIWGDIIHLPEIQIPRPEVTMAFDIDPVQAEATRRRVFELVASEGLAVAGMHMHFPGLLHLTRRGTGYALLPEAWATAL</sequence>
<keyword evidence="7" id="KW-1185">Reference proteome</keyword>